<gene>
    <name evidence="2" type="ORF">BCL67_102185</name>
</gene>
<accession>A0A2T0YS71</accession>
<evidence type="ECO:0000313" key="3">
    <source>
        <dbReference type="Proteomes" id="UP000238217"/>
    </source>
</evidence>
<comment type="caution">
    <text evidence="2">The sequence shown here is derived from an EMBL/GenBank/DDBJ whole genome shotgun (WGS) entry which is preliminary data.</text>
</comment>
<protein>
    <submittedName>
        <fullName evidence="2">Uncharacterized protein</fullName>
    </submittedName>
</protein>
<sequence length="186" mass="19988">MTSSPSADSPSASAAAPSPPRVPAWLGNRWVQGTAGGVLALVPVRRYPEWLRQAIMWVPATAATTVVVTPRVWEKLADAARESPAQQEHEQEPVEPELLATEQSREHHRPPLTPGRRAALWGVGLTVGASVYGYMRFSLWVDGAIEDKLREHGVARPRVVMAVLGGLATGLTGGAPPRQRPRADTA</sequence>
<feature type="compositionally biased region" description="Low complexity" evidence="1">
    <location>
        <begin position="1"/>
        <end position="16"/>
    </location>
</feature>
<proteinExistence type="predicted"/>
<keyword evidence="3" id="KW-1185">Reference proteome</keyword>
<dbReference type="AlphaFoldDB" id="A0A2T0YS71"/>
<name>A0A2T0YS71_9MICC</name>
<feature type="region of interest" description="Disordered" evidence="1">
    <location>
        <begin position="1"/>
        <end position="20"/>
    </location>
</feature>
<dbReference type="RefSeq" id="WP_146131058.1">
    <property type="nucleotide sequence ID" value="NZ_PVTY01000002.1"/>
</dbReference>
<dbReference type="EMBL" id="PVTY01000002">
    <property type="protein sequence ID" value="PRZ18520.1"/>
    <property type="molecule type" value="Genomic_DNA"/>
</dbReference>
<evidence type="ECO:0000313" key="2">
    <source>
        <dbReference type="EMBL" id="PRZ18520.1"/>
    </source>
</evidence>
<reference evidence="2 3" key="1">
    <citation type="submission" date="2018-03" db="EMBL/GenBank/DDBJ databases">
        <title>Comparative analysis of microorganisms from saline springs in Andes Mountain Range, Colombia.</title>
        <authorList>
            <person name="Rubin E."/>
        </authorList>
    </citation>
    <scope>NUCLEOTIDE SEQUENCE [LARGE SCALE GENOMIC DNA]</scope>
    <source>
        <strain evidence="2 3">CG 35</strain>
    </source>
</reference>
<evidence type="ECO:0000256" key="1">
    <source>
        <dbReference type="SAM" id="MobiDB-lite"/>
    </source>
</evidence>
<dbReference type="OrthoDB" id="4965288at2"/>
<organism evidence="2 3">
    <name type="scientific">Nesterenkonia sandarakina</name>
    <dbReference type="NCBI Taxonomy" id="272918"/>
    <lineage>
        <taxon>Bacteria</taxon>
        <taxon>Bacillati</taxon>
        <taxon>Actinomycetota</taxon>
        <taxon>Actinomycetes</taxon>
        <taxon>Micrococcales</taxon>
        <taxon>Micrococcaceae</taxon>
        <taxon>Nesterenkonia</taxon>
    </lineage>
</organism>
<dbReference type="Proteomes" id="UP000238217">
    <property type="component" value="Unassembled WGS sequence"/>
</dbReference>